<dbReference type="RefSeq" id="WP_378039047.1">
    <property type="nucleotide sequence ID" value="NZ_JBHSIV010000044.1"/>
</dbReference>
<feature type="compositionally biased region" description="Low complexity" evidence="1">
    <location>
        <begin position="81"/>
        <end position="102"/>
    </location>
</feature>
<evidence type="ECO:0000256" key="2">
    <source>
        <dbReference type="SAM" id="SignalP"/>
    </source>
</evidence>
<comment type="caution">
    <text evidence="3">The sequence shown here is derived from an EMBL/GenBank/DDBJ whole genome shotgun (WGS) entry which is preliminary data.</text>
</comment>
<gene>
    <name evidence="3" type="ORF">ACFPBZ_26160</name>
</gene>
<name>A0ABV9YVV5_9PSEU</name>
<keyword evidence="4" id="KW-1185">Reference proteome</keyword>
<dbReference type="PROSITE" id="PS51257">
    <property type="entry name" value="PROKAR_LIPOPROTEIN"/>
    <property type="match status" value="1"/>
</dbReference>
<reference evidence="4" key="1">
    <citation type="journal article" date="2019" name="Int. J. Syst. Evol. Microbiol.">
        <title>The Global Catalogue of Microorganisms (GCM) 10K type strain sequencing project: providing services to taxonomists for standard genome sequencing and annotation.</title>
        <authorList>
            <consortium name="The Broad Institute Genomics Platform"/>
            <consortium name="The Broad Institute Genome Sequencing Center for Infectious Disease"/>
            <person name="Wu L."/>
            <person name="Ma J."/>
        </authorList>
    </citation>
    <scope>NUCLEOTIDE SEQUENCE [LARGE SCALE GENOMIC DNA]</scope>
    <source>
        <strain evidence="4">CGMCC 4.7093</strain>
    </source>
</reference>
<accession>A0ABV9YVV5</accession>
<protein>
    <submittedName>
        <fullName evidence="3">Uncharacterized protein</fullName>
    </submittedName>
</protein>
<sequence>MSVLGKSGVTLAVLAGLVATTGTACAAPSAAGADGTSAPRTVPCPGAQCTVTVSEGDVIDLGRSSEVSSMTITDVGDDGVTASTTGDDGRTSTITSTSGGSNTLNGVSYRVTSVRDGVATMQIGEAGDA</sequence>
<dbReference type="Proteomes" id="UP001595947">
    <property type="component" value="Unassembled WGS sequence"/>
</dbReference>
<feature type="signal peptide" evidence="2">
    <location>
        <begin position="1"/>
        <end position="26"/>
    </location>
</feature>
<keyword evidence="2" id="KW-0732">Signal</keyword>
<dbReference type="EMBL" id="JBHSIV010000044">
    <property type="protein sequence ID" value="MFC5065727.1"/>
    <property type="molecule type" value="Genomic_DNA"/>
</dbReference>
<feature type="chain" id="PRO_5045653178" evidence="2">
    <location>
        <begin position="27"/>
        <end position="129"/>
    </location>
</feature>
<organism evidence="3 4">
    <name type="scientific">Actinomycetospora atypica</name>
    <dbReference type="NCBI Taxonomy" id="1290095"/>
    <lineage>
        <taxon>Bacteria</taxon>
        <taxon>Bacillati</taxon>
        <taxon>Actinomycetota</taxon>
        <taxon>Actinomycetes</taxon>
        <taxon>Pseudonocardiales</taxon>
        <taxon>Pseudonocardiaceae</taxon>
        <taxon>Actinomycetospora</taxon>
    </lineage>
</organism>
<evidence type="ECO:0000256" key="1">
    <source>
        <dbReference type="SAM" id="MobiDB-lite"/>
    </source>
</evidence>
<feature type="region of interest" description="Disordered" evidence="1">
    <location>
        <begin position="62"/>
        <end position="102"/>
    </location>
</feature>
<proteinExistence type="predicted"/>
<evidence type="ECO:0000313" key="4">
    <source>
        <dbReference type="Proteomes" id="UP001595947"/>
    </source>
</evidence>
<evidence type="ECO:0000313" key="3">
    <source>
        <dbReference type="EMBL" id="MFC5065727.1"/>
    </source>
</evidence>